<feature type="region of interest" description="Disordered" evidence="1">
    <location>
        <begin position="515"/>
        <end position="601"/>
    </location>
</feature>
<dbReference type="RefSeq" id="WP_345220164.1">
    <property type="nucleotide sequence ID" value="NZ_BAAAXE010000013.1"/>
</dbReference>
<evidence type="ECO:0000256" key="2">
    <source>
        <dbReference type="SAM" id="Phobius"/>
    </source>
</evidence>
<dbReference type="EMBL" id="JBHMCR010000013">
    <property type="protein sequence ID" value="MFB9522648.1"/>
    <property type="molecule type" value="Genomic_DNA"/>
</dbReference>
<proteinExistence type="predicted"/>
<evidence type="ECO:0000313" key="5">
    <source>
        <dbReference type="Proteomes" id="UP001589718"/>
    </source>
</evidence>
<feature type="compositionally biased region" description="Pro residues" evidence="1">
    <location>
        <begin position="539"/>
        <end position="593"/>
    </location>
</feature>
<accession>A0ABV5PHF7</accession>
<feature type="region of interest" description="Disordered" evidence="1">
    <location>
        <begin position="1"/>
        <end position="54"/>
    </location>
</feature>
<feature type="compositionally biased region" description="Basic and acidic residues" evidence="1">
    <location>
        <begin position="1"/>
        <end position="10"/>
    </location>
</feature>
<dbReference type="Proteomes" id="UP001589718">
    <property type="component" value="Unassembled WGS sequence"/>
</dbReference>
<name>A0ABV5PHF7_STRCM</name>
<comment type="caution">
    <text evidence="4">The sequence shown here is derived from an EMBL/GenBank/DDBJ whole genome shotgun (WGS) entry which is preliminary data.</text>
</comment>
<feature type="region of interest" description="Disordered" evidence="1">
    <location>
        <begin position="118"/>
        <end position="148"/>
    </location>
</feature>
<dbReference type="InterPro" id="IPR024361">
    <property type="entry name" value="BACON"/>
</dbReference>
<protein>
    <recommendedName>
        <fullName evidence="3">BACON domain-containing protein</fullName>
    </recommendedName>
</protein>
<gene>
    <name evidence="4" type="ORF">ACFFTU_22145</name>
</gene>
<dbReference type="SUPFAM" id="SSF88946">
    <property type="entry name" value="Sigma2 domain of RNA polymerase sigma factors"/>
    <property type="match status" value="1"/>
</dbReference>
<keyword evidence="2" id="KW-1133">Transmembrane helix</keyword>
<dbReference type="InterPro" id="IPR013325">
    <property type="entry name" value="RNA_pol_sigma_r2"/>
</dbReference>
<feature type="transmembrane region" description="Helical" evidence="2">
    <location>
        <begin position="333"/>
        <end position="354"/>
    </location>
</feature>
<feature type="domain" description="BACON" evidence="3">
    <location>
        <begin position="436"/>
        <end position="504"/>
    </location>
</feature>
<sequence length="601" mass="62054">MTTSRREQHPTRRTPPTGTAGAPGSAGAAGSSTGAHRVHRRAPRTLAQRPPSRYEPHLDGLFTYALSVLRDHDVATAVLGDVLALAERSFARSPADEPDRRAWLYALTRWACLRRLTDEKRRRQTSPGGKGAHRPPSAVPEPELPVEESVARARHADLARLAWPEAAGTSPEQREALELAVRHGLGARQVAAVLGLDHPAARELLAAAACEVERTRAALLVVESGACPTVTRLTGDDRVLLSTALRAELVRHVDECPLCRRAAERAGAAGPWPGTGASPGRLPLVEAPRSAAYMAMLHAPRPARAGTPRFDRTGFPLDPKDRAARRERLRTRAVTTTVVATVVAAPVLALWAAYRAPLTGEAHRGAAVTASEKDGPLGADGSPYEGAGGGAYERTGNTRGGPDPTFSTGSGLRDVAVRVLTPGRAGAPGAGRLAVTAEASGGATVVRLSASGAAPVTWSIWADAPWLRLSRSSGTLAPGESVTVYVTVDREKEPRKAWTARVGVSPCGAVVSVSGRGAGATEPAPGPAPGAGGPSGGPSSPPTGPTTSPPTHPPSTPPPTAPPTRPPSTPPVEPSSPGPTEEPSPSPSTPEPEPSATGEPG</sequence>
<feature type="compositionally biased region" description="Low complexity" evidence="1">
    <location>
        <begin position="14"/>
        <end position="35"/>
    </location>
</feature>
<feature type="region of interest" description="Disordered" evidence="1">
    <location>
        <begin position="367"/>
        <end position="410"/>
    </location>
</feature>
<keyword evidence="5" id="KW-1185">Reference proteome</keyword>
<evidence type="ECO:0000256" key="1">
    <source>
        <dbReference type="SAM" id="MobiDB-lite"/>
    </source>
</evidence>
<keyword evidence="2" id="KW-0812">Transmembrane</keyword>
<dbReference type="Pfam" id="PF19190">
    <property type="entry name" value="BACON_2"/>
    <property type="match status" value="1"/>
</dbReference>
<organism evidence="4 5">
    <name type="scientific">Streptomyces cremeus</name>
    <dbReference type="NCBI Taxonomy" id="66881"/>
    <lineage>
        <taxon>Bacteria</taxon>
        <taxon>Bacillati</taxon>
        <taxon>Actinomycetota</taxon>
        <taxon>Actinomycetes</taxon>
        <taxon>Kitasatosporales</taxon>
        <taxon>Streptomycetaceae</taxon>
        <taxon>Streptomyces</taxon>
    </lineage>
</organism>
<evidence type="ECO:0000313" key="4">
    <source>
        <dbReference type="EMBL" id="MFB9522648.1"/>
    </source>
</evidence>
<keyword evidence="2" id="KW-0472">Membrane</keyword>
<evidence type="ECO:0000259" key="3">
    <source>
        <dbReference type="Pfam" id="PF19190"/>
    </source>
</evidence>
<dbReference type="Gene3D" id="1.20.140.160">
    <property type="match status" value="1"/>
</dbReference>
<reference evidence="4 5" key="1">
    <citation type="submission" date="2024-09" db="EMBL/GenBank/DDBJ databases">
        <authorList>
            <person name="Sun Q."/>
            <person name="Mori K."/>
        </authorList>
    </citation>
    <scope>NUCLEOTIDE SEQUENCE [LARGE SCALE GENOMIC DNA]</scope>
    <source>
        <strain evidence="4 5">JCM 4362</strain>
    </source>
</reference>